<reference evidence="2" key="1">
    <citation type="journal article" date="2015" name="MBio">
        <title>Genome-Resolved Metagenomic Analysis Reveals Roles for Candidate Phyla and Other Microbial Community Members in Biogeochemical Transformations in Oil Reservoirs.</title>
        <authorList>
            <person name="Hu P."/>
            <person name="Tom L."/>
            <person name="Singh A."/>
            <person name="Thomas B.C."/>
            <person name="Baker B.J."/>
            <person name="Piceno Y.M."/>
            <person name="Andersen G.L."/>
            <person name="Banfield J.F."/>
        </authorList>
    </citation>
    <scope>NUCLEOTIDE SEQUENCE [LARGE SCALE GENOMIC DNA]</scope>
</reference>
<dbReference type="Proteomes" id="UP000054092">
    <property type="component" value="Unassembled WGS sequence"/>
</dbReference>
<dbReference type="PATRIC" id="fig|1184387.3.peg.696"/>
<evidence type="ECO:0000313" key="2">
    <source>
        <dbReference type="Proteomes" id="UP000054092"/>
    </source>
</evidence>
<dbReference type="Pfam" id="PF01116">
    <property type="entry name" value="F_bP_aldolase"/>
    <property type="match status" value="1"/>
</dbReference>
<sequence>MPYVNTKLILDRANKESYAVPALNINNLEFLQAIIDAGVEERSPVIIETSEGAIKYAGNGNVMLGARLFVSMVRS</sequence>
<dbReference type="InterPro" id="IPR013785">
    <property type="entry name" value="Aldolase_TIM"/>
</dbReference>
<dbReference type="GO" id="GO:0005975">
    <property type="term" value="P:carbohydrate metabolic process"/>
    <property type="evidence" value="ECO:0007669"/>
    <property type="project" value="InterPro"/>
</dbReference>
<evidence type="ECO:0000313" key="1">
    <source>
        <dbReference type="EMBL" id="KUK81667.1"/>
    </source>
</evidence>
<organism evidence="1 2">
    <name type="scientific">Mesotoga prima</name>
    <dbReference type="NCBI Taxonomy" id="1184387"/>
    <lineage>
        <taxon>Bacteria</taxon>
        <taxon>Thermotogati</taxon>
        <taxon>Thermotogota</taxon>
        <taxon>Thermotogae</taxon>
        <taxon>Kosmotogales</taxon>
        <taxon>Kosmotogaceae</taxon>
        <taxon>Mesotoga</taxon>
    </lineage>
</organism>
<dbReference type="SUPFAM" id="SSF51569">
    <property type="entry name" value="Aldolase"/>
    <property type="match status" value="1"/>
</dbReference>
<dbReference type="InterPro" id="IPR000771">
    <property type="entry name" value="FBA_II"/>
</dbReference>
<dbReference type="GO" id="GO:0016832">
    <property type="term" value="F:aldehyde-lyase activity"/>
    <property type="evidence" value="ECO:0007669"/>
    <property type="project" value="InterPro"/>
</dbReference>
<dbReference type="Gene3D" id="3.20.20.70">
    <property type="entry name" value="Aldolase class I"/>
    <property type="match status" value="1"/>
</dbReference>
<dbReference type="EMBL" id="LGGP01000042">
    <property type="protein sequence ID" value="KUK81667.1"/>
    <property type="molecule type" value="Genomic_DNA"/>
</dbReference>
<dbReference type="AlphaFoldDB" id="A0A117M330"/>
<dbReference type="GO" id="GO:0008270">
    <property type="term" value="F:zinc ion binding"/>
    <property type="evidence" value="ECO:0007669"/>
    <property type="project" value="InterPro"/>
</dbReference>
<accession>A0A117M330</accession>
<comment type="caution">
    <text evidence="1">The sequence shown here is derived from an EMBL/GenBank/DDBJ whole genome shotgun (WGS) entry which is preliminary data.</text>
</comment>
<protein>
    <submittedName>
        <fullName evidence="1">Fructose-1,6-bisphosphate aldolase, class II</fullName>
    </submittedName>
</protein>
<gene>
    <name evidence="1" type="ORF">XD94_0367</name>
</gene>
<name>A0A117M330_9BACT</name>
<proteinExistence type="predicted"/>